<proteinExistence type="inferred from homology"/>
<dbReference type="InterPro" id="IPR023296">
    <property type="entry name" value="Glyco_hydro_beta-prop_sf"/>
</dbReference>
<dbReference type="Proteomes" id="UP000419144">
    <property type="component" value="Unassembled WGS sequence"/>
</dbReference>
<dbReference type="Pfam" id="PF00251">
    <property type="entry name" value="Glyco_hydro_32N"/>
    <property type="match status" value="1"/>
</dbReference>
<evidence type="ECO:0000256" key="1">
    <source>
        <dbReference type="ARBA" id="ARBA00009902"/>
    </source>
</evidence>
<dbReference type="GO" id="GO:0016798">
    <property type="term" value="F:hydrolase activity, acting on glycosyl bonds"/>
    <property type="evidence" value="ECO:0007669"/>
    <property type="project" value="UniProtKB-KW"/>
</dbReference>
<dbReference type="OrthoDB" id="202537at2759"/>
<evidence type="ECO:0000313" key="6">
    <source>
        <dbReference type="Proteomes" id="UP000419144"/>
    </source>
</evidence>
<dbReference type="AlphaFoldDB" id="A0A640K7J9"/>
<evidence type="ECO:0000259" key="4">
    <source>
        <dbReference type="Pfam" id="PF00251"/>
    </source>
</evidence>
<name>A0A640K7J9_LEITA</name>
<keyword evidence="3" id="KW-0326">Glycosidase</keyword>
<gene>
    <name evidence="5" type="ORF">LtaPh_0403000</name>
</gene>
<evidence type="ECO:0000313" key="5">
    <source>
        <dbReference type="EMBL" id="GET85636.1"/>
    </source>
</evidence>
<dbReference type="InterPro" id="IPR050551">
    <property type="entry name" value="Fructan_Metab_Enzymes"/>
</dbReference>
<feature type="domain" description="Glycosyl hydrolase family 32 N-terminal" evidence="4">
    <location>
        <begin position="17"/>
        <end position="138"/>
    </location>
</feature>
<dbReference type="PANTHER" id="PTHR31953">
    <property type="entry name" value="BETA-FRUCTOFURANOSIDASE, INSOLUBLE ISOENZYME CWINV1-RELATED"/>
    <property type="match status" value="1"/>
</dbReference>
<dbReference type="SUPFAM" id="SSF75005">
    <property type="entry name" value="Arabinanase/levansucrase/invertase"/>
    <property type="match status" value="1"/>
</dbReference>
<dbReference type="EMBL" id="BLBS01000004">
    <property type="protein sequence ID" value="GET85636.1"/>
    <property type="molecule type" value="Genomic_DNA"/>
</dbReference>
<dbReference type="InterPro" id="IPR013148">
    <property type="entry name" value="Glyco_hydro_32_N"/>
</dbReference>
<dbReference type="VEuPathDB" id="TriTrypDB:LtaPh_0403000"/>
<organism evidence="5 6">
    <name type="scientific">Leishmania tarentolae</name>
    <name type="common">Sauroleishmania tarentolae</name>
    <dbReference type="NCBI Taxonomy" id="5689"/>
    <lineage>
        <taxon>Eukaryota</taxon>
        <taxon>Discoba</taxon>
        <taxon>Euglenozoa</taxon>
        <taxon>Kinetoplastea</taxon>
        <taxon>Metakinetoplastina</taxon>
        <taxon>Trypanosomatida</taxon>
        <taxon>Trypanosomatidae</taxon>
        <taxon>Leishmaniinae</taxon>
        <taxon>Leishmania</taxon>
        <taxon>lizard Leishmania</taxon>
    </lineage>
</organism>
<keyword evidence="6" id="KW-1185">Reference proteome</keyword>
<accession>A0A640K7J9</accession>
<comment type="caution">
    <text evidence="5">The sequence shown here is derived from an EMBL/GenBank/DDBJ whole genome shotgun (WGS) entry which is preliminary data.</text>
</comment>
<keyword evidence="2" id="KW-0378">Hydrolase</keyword>
<protein>
    <submittedName>
        <fullName evidence="5">Sucrose hydrolase-like protein</fullName>
    </submittedName>
</protein>
<evidence type="ECO:0000256" key="2">
    <source>
        <dbReference type="ARBA" id="ARBA00022801"/>
    </source>
</evidence>
<comment type="similarity">
    <text evidence="1">Belongs to the glycosyl hydrolase 32 family.</text>
</comment>
<sequence>MAGAHPFVARIKDDEGDNAHVIVFSTEDPSFQSGYSFSHSLYVYKYDLSHMFECPDFFTLKQGGEHYLKVSTMPSHRDYIIYGSYELNTTSRQYVFVEDPERSFTFIDYGPFYASKTFHDPILNRRTIWGWTNDELSDEQIIDMRGITVTETPKLRAGSDPDQCCVGVTCDS</sequence>
<evidence type="ECO:0000256" key="3">
    <source>
        <dbReference type="ARBA" id="ARBA00023295"/>
    </source>
</evidence>
<reference evidence="5" key="1">
    <citation type="submission" date="2019-11" db="EMBL/GenBank/DDBJ databases">
        <title>Leishmania tarentolae CDS.</title>
        <authorList>
            <person name="Goto Y."/>
            <person name="Yamagishi J."/>
        </authorList>
    </citation>
    <scope>NUCLEOTIDE SEQUENCE [LARGE SCALE GENOMIC DNA]</scope>
    <source>
        <strain evidence="5">Parrot Tar II</strain>
    </source>
</reference>
<dbReference type="Gene3D" id="2.115.10.20">
    <property type="entry name" value="Glycosyl hydrolase domain, family 43"/>
    <property type="match status" value="1"/>
</dbReference>